<proteinExistence type="predicted"/>
<dbReference type="AlphaFoldDB" id="A0ABD0P6T7"/>
<sequence length="60" mass="6323">MASSGLQNSISSLSTVCRWAKGGSVIKEVSGDTYEVVVDHSFFTEPVSCEVTNPLGSTNI</sequence>
<evidence type="ECO:0008006" key="3">
    <source>
        <dbReference type="Google" id="ProtNLM"/>
    </source>
</evidence>
<feature type="non-terminal residue" evidence="1">
    <location>
        <position position="60"/>
    </location>
</feature>
<accession>A0ABD0P6T7</accession>
<comment type="caution">
    <text evidence="1">The sequence shown here is derived from an EMBL/GenBank/DDBJ whole genome shotgun (WGS) entry which is preliminary data.</text>
</comment>
<organism evidence="1 2">
    <name type="scientific">Cirrhinus mrigala</name>
    <name type="common">Mrigala</name>
    <dbReference type="NCBI Taxonomy" id="683832"/>
    <lineage>
        <taxon>Eukaryota</taxon>
        <taxon>Metazoa</taxon>
        <taxon>Chordata</taxon>
        <taxon>Craniata</taxon>
        <taxon>Vertebrata</taxon>
        <taxon>Euteleostomi</taxon>
        <taxon>Actinopterygii</taxon>
        <taxon>Neopterygii</taxon>
        <taxon>Teleostei</taxon>
        <taxon>Ostariophysi</taxon>
        <taxon>Cypriniformes</taxon>
        <taxon>Cyprinidae</taxon>
        <taxon>Labeoninae</taxon>
        <taxon>Labeonini</taxon>
        <taxon>Cirrhinus</taxon>
    </lineage>
</organism>
<name>A0ABD0P6T7_CIRMR</name>
<evidence type="ECO:0000313" key="2">
    <source>
        <dbReference type="Proteomes" id="UP001529510"/>
    </source>
</evidence>
<evidence type="ECO:0000313" key="1">
    <source>
        <dbReference type="EMBL" id="KAL0168708.1"/>
    </source>
</evidence>
<keyword evidence="2" id="KW-1185">Reference proteome</keyword>
<reference evidence="1 2" key="1">
    <citation type="submission" date="2024-05" db="EMBL/GenBank/DDBJ databases">
        <title>Genome sequencing and assembly of Indian major carp, Cirrhinus mrigala (Hamilton, 1822).</title>
        <authorList>
            <person name="Mohindra V."/>
            <person name="Chowdhury L.M."/>
            <person name="Lal K."/>
            <person name="Jena J.K."/>
        </authorList>
    </citation>
    <scope>NUCLEOTIDE SEQUENCE [LARGE SCALE GENOMIC DNA]</scope>
    <source>
        <strain evidence="1">CM1030</strain>
        <tissue evidence="1">Blood</tissue>
    </source>
</reference>
<dbReference type="EMBL" id="JAMKFB020000018">
    <property type="protein sequence ID" value="KAL0168708.1"/>
    <property type="molecule type" value="Genomic_DNA"/>
</dbReference>
<protein>
    <recommendedName>
        <fullName evidence="3">MHC class II antigen</fullName>
    </recommendedName>
</protein>
<dbReference type="Proteomes" id="UP001529510">
    <property type="component" value="Unassembled WGS sequence"/>
</dbReference>
<gene>
    <name evidence="1" type="ORF">M9458_036930</name>
</gene>